<name>A0AA88E1P1_FICCA</name>
<gene>
    <name evidence="2" type="ORF">TIFTF001_035089</name>
</gene>
<protein>
    <submittedName>
        <fullName evidence="2">Uncharacterized protein</fullName>
    </submittedName>
</protein>
<feature type="compositionally biased region" description="Low complexity" evidence="1">
    <location>
        <begin position="51"/>
        <end position="65"/>
    </location>
</feature>
<dbReference type="EMBL" id="BTGU01000280">
    <property type="protein sequence ID" value="GMN66023.1"/>
    <property type="molecule type" value="Genomic_DNA"/>
</dbReference>
<feature type="compositionally biased region" description="Polar residues" evidence="1">
    <location>
        <begin position="35"/>
        <end position="48"/>
    </location>
</feature>
<reference evidence="2" key="1">
    <citation type="submission" date="2023-07" db="EMBL/GenBank/DDBJ databases">
        <title>draft genome sequence of fig (Ficus carica).</title>
        <authorList>
            <person name="Takahashi T."/>
            <person name="Nishimura K."/>
        </authorList>
    </citation>
    <scope>NUCLEOTIDE SEQUENCE</scope>
</reference>
<sequence length="235" mass="26292">MLPQKRKAAALPQLELGTRSCTSLAKEGPHASPAKSPQNLKLSSSSPNFHFPPTQNSTPTSPTFSNSPYLSYTQNLKLNHLYFHQGSHHLLAKAITTLRIWGLGVGMRCSTICPANYNYTIKPHKRGKGKASSSGSSSLRLIDKKFVNEAAKVKFRKFMEKNKSEIVERGLRPPKFDIEGDIANNIIQWQWQNLTDVTPRPTYLLEYRAFTLILKAIIFKPCTKLDLVRVGTVGI</sequence>
<feature type="region of interest" description="Disordered" evidence="1">
    <location>
        <begin position="22"/>
        <end position="65"/>
    </location>
</feature>
<comment type="caution">
    <text evidence="2">The sequence shown here is derived from an EMBL/GenBank/DDBJ whole genome shotgun (WGS) entry which is preliminary data.</text>
</comment>
<organism evidence="2 3">
    <name type="scientific">Ficus carica</name>
    <name type="common">Common fig</name>
    <dbReference type="NCBI Taxonomy" id="3494"/>
    <lineage>
        <taxon>Eukaryota</taxon>
        <taxon>Viridiplantae</taxon>
        <taxon>Streptophyta</taxon>
        <taxon>Embryophyta</taxon>
        <taxon>Tracheophyta</taxon>
        <taxon>Spermatophyta</taxon>
        <taxon>Magnoliopsida</taxon>
        <taxon>eudicotyledons</taxon>
        <taxon>Gunneridae</taxon>
        <taxon>Pentapetalae</taxon>
        <taxon>rosids</taxon>
        <taxon>fabids</taxon>
        <taxon>Rosales</taxon>
        <taxon>Moraceae</taxon>
        <taxon>Ficeae</taxon>
        <taxon>Ficus</taxon>
    </lineage>
</organism>
<evidence type="ECO:0000313" key="3">
    <source>
        <dbReference type="Proteomes" id="UP001187192"/>
    </source>
</evidence>
<dbReference type="Proteomes" id="UP001187192">
    <property type="component" value="Unassembled WGS sequence"/>
</dbReference>
<accession>A0AA88E1P1</accession>
<evidence type="ECO:0000313" key="2">
    <source>
        <dbReference type="EMBL" id="GMN66023.1"/>
    </source>
</evidence>
<keyword evidence="3" id="KW-1185">Reference proteome</keyword>
<dbReference type="AlphaFoldDB" id="A0AA88E1P1"/>
<evidence type="ECO:0000256" key="1">
    <source>
        <dbReference type="SAM" id="MobiDB-lite"/>
    </source>
</evidence>
<proteinExistence type="predicted"/>